<name>A0ABQ2A5W0_9BACT</name>
<dbReference type="InterPro" id="IPR026444">
    <property type="entry name" value="Secre_tail"/>
</dbReference>
<organism evidence="1 2">
    <name type="scientific">Hymenobacter frigidus</name>
    <dbReference type="NCBI Taxonomy" id="1524095"/>
    <lineage>
        <taxon>Bacteria</taxon>
        <taxon>Pseudomonadati</taxon>
        <taxon>Bacteroidota</taxon>
        <taxon>Cytophagia</taxon>
        <taxon>Cytophagales</taxon>
        <taxon>Hymenobacteraceae</taxon>
        <taxon>Hymenobacter</taxon>
    </lineage>
</organism>
<protein>
    <recommendedName>
        <fullName evidence="3">T9SS type A sorting domain-containing protein</fullName>
    </recommendedName>
</protein>
<evidence type="ECO:0000313" key="1">
    <source>
        <dbReference type="EMBL" id="GGH85193.1"/>
    </source>
</evidence>
<dbReference type="PANTHER" id="PTHR31778:SF2">
    <property type="entry name" value="BUD SITE SELECTION PROTEIN RAX2"/>
    <property type="match status" value="1"/>
</dbReference>
<keyword evidence="2" id="KW-1185">Reference proteome</keyword>
<dbReference type="RefSeq" id="WP_188561815.1">
    <property type="nucleotide sequence ID" value="NZ_BMGY01000014.1"/>
</dbReference>
<accession>A0ABQ2A5W0</accession>
<proteinExistence type="predicted"/>
<evidence type="ECO:0008006" key="3">
    <source>
        <dbReference type="Google" id="ProtNLM"/>
    </source>
</evidence>
<dbReference type="SUPFAM" id="SSF50965">
    <property type="entry name" value="Galactose oxidase, central domain"/>
    <property type="match status" value="1"/>
</dbReference>
<dbReference type="Proteomes" id="UP000637774">
    <property type="component" value="Unassembled WGS sequence"/>
</dbReference>
<gene>
    <name evidence="1" type="ORF">GCM10011495_18860</name>
</gene>
<dbReference type="NCBIfam" id="TIGR04183">
    <property type="entry name" value="Por_Secre_tail"/>
    <property type="match status" value="1"/>
</dbReference>
<sequence>MGTGTANGVNDAVSALALASNGDVYVGGGFRTAGGITANYVAKWDGAVWSSLGTGTANGVYYRIGSRPAGSVIDFAFASNGDLYVGGSFRFAGGRVAENVAKWNGTAWSSLGTGVANGVSGTVHALAVAGNGDLYMTGEFIGAGAITVNHIAKWDGSVWSALGAGTGGGFGNSGLALALARNGVVYMAGVFEQAGGVVVNHIAKWDGTAWSTLGTGLTNGVNGGRAAVRSLALANNGDLYVGGRFLQSSGVVTNNVTRWNGTTWNTLGTGLNSYVDALALGTNGQLYVGGEFTTTGDGGKAMAHFGIYDPNAPLAAKASARTAPVALFPNPAHGTATLRLPAGTPRLPLLLTDALGRIVRRYPAPAGPDATLDLRGLPAGVYMVSCGQVTQRLVVE</sequence>
<comment type="caution">
    <text evidence="1">The sequence shown here is derived from an EMBL/GenBank/DDBJ whole genome shotgun (WGS) entry which is preliminary data.</text>
</comment>
<evidence type="ECO:0000313" key="2">
    <source>
        <dbReference type="Proteomes" id="UP000637774"/>
    </source>
</evidence>
<dbReference type="EMBL" id="BMGY01000014">
    <property type="protein sequence ID" value="GGH85193.1"/>
    <property type="molecule type" value="Genomic_DNA"/>
</dbReference>
<dbReference type="InterPro" id="IPR011043">
    <property type="entry name" value="Gal_Oxase/kelch_b-propeller"/>
</dbReference>
<dbReference type="PANTHER" id="PTHR31778">
    <property type="entry name" value="BUD SITE SELECTION PROTEIN RAX2"/>
    <property type="match status" value="1"/>
</dbReference>
<reference evidence="2" key="1">
    <citation type="journal article" date="2019" name="Int. J. Syst. Evol. Microbiol.">
        <title>The Global Catalogue of Microorganisms (GCM) 10K type strain sequencing project: providing services to taxonomists for standard genome sequencing and annotation.</title>
        <authorList>
            <consortium name="The Broad Institute Genomics Platform"/>
            <consortium name="The Broad Institute Genome Sequencing Center for Infectious Disease"/>
            <person name="Wu L."/>
            <person name="Ma J."/>
        </authorList>
    </citation>
    <scope>NUCLEOTIDE SEQUENCE [LARGE SCALE GENOMIC DNA]</scope>
    <source>
        <strain evidence="2">CGMCC 1.14966</strain>
    </source>
</reference>